<reference evidence="1" key="1">
    <citation type="submission" date="2022-10" db="EMBL/GenBank/DDBJ databases">
        <title>Comparative genomic analysis of Cohnella hashimotonis sp. nov., isolated from the International Space Station.</title>
        <authorList>
            <person name="Simpson A."/>
            <person name="Venkateswaran K."/>
        </authorList>
    </citation>
    <scope>NUCLEOTIDE SEQUENCE</scope>
    <source>
        <strain evidence="1">DSM 28161</strain>
    </source>
</reference>
<name>A0A9X4KS94_9BACL</name>
<dbReference type="RefSeq" id="WP_277530522.1">
    <property type="nucleotide sequence ID" value="NZ_JAPDIA010000003.1"/>
</dbReference>
<protein>
    <submittedName>
        <fullName evidence="1">Suppressor of fused domain protein</fullName>
    </submittedName>
</protein>
<accession>A0A9X4KS94</accession>
<comment type="caution">
    <text evidence="1">The sequence shown here is derived from an EMBL/GenBank/DDBJ whole genome shotgun (WGS) entry which is preliminary data.</text>
</comment>
<sequence>MPKLPCRHKRGEDTKSSPRAVVCKHIMRRGARCRPSAVAQKYVRGGHFFSLLPLYKEEMDFKVNQGPEALFEKLEAAGVNELLRADCKNVCKKRFGLF</sequence>
<dbReference type="EMBL" id="JAPDIA010000003">
    <property type="protein sequence ID" value="MDG0809296.1"/>
    <property type="molecule type" value="Genomic_DNA"/>
</dbReference>
<dbReference type="AlphaFoldDB" id="A0A9X4KS94"/>
<evidence type="ECO:0000313" key="1">
    <source>
        <dbReference type="EMBL" id="MDG0809296.1"/>
    </source>
</evidence>
<keyword evidence="2" id="KW-1185">Reference proteome</keyword>
<gene>
    <name evidence="1" type="ORF">OMP40_07815</name>
</gene>
<proteinExistence type="predicted"/>
<evidence type="ECO:0000313" key="2">
    <source>
        <dbReference type="Proteomes" id="UP001153404"/>
    </source>
</evidence>
<dbReference type="Proteomes" id="UP001153404">
    <property type="component" value="Unassembled WGS sequence"/>
</dbReference>
<organism evidence="1 2">
    <name type="scientific">Cohnella rhizosphaerae</name>
    <dbReference type="NCBI Taxonomy" id="1457232"/>
    <lineage>
        <taxon>Bacteria</taxon>
        <taxon>Bacillati</taxon>
        <taxon>Bacillota</taxon>
        <taxon>Bacilli</taxon>
        <taxon>Bacillales</taxon>
        <taxon>Paenibacillaceae</taxon>
        <taxon>Cohnella</taxon>
    </lineage>
</organism>